<keyword evidence="6" id="KW-0418">Kinase</keyword>
<feature type="coiled-coil region" evidence="7">
    <location>
        <begin position="36"/>
        <end position="63"/>
    </location>
</feature>
<evidence type="ECO:0000256" key="6">
    <source>
        <dbReference type="RuleBase" id="RU000304"/>
    </source>
</evidence>
<dbReference type="PANTHER" id="PTHR11909">
    <property type="entry name" value="CASEIN KINASE-RELATED"/>
    <property type="match status" value="1"/>
</dbReference>
<keyword evidence="7" id="KW-0175">Coiled coil</keyword>
<dbReference type="EMBL" id="JAQMWT010000057">
    <property type="protein sequence ID" value="KAJ8612101.1"/>
    <property type="molecule type" value="Genomic_DNA"/>
</dbReference>
<dbReference type="InterPro" id="IPR011009">
    <property type="entry name" value="Kinase-like_dom_sf"/>
</dbReference>
<dbReference type="PROSITE" id="PS00107">
    <property type="entry name" value="PROTEIN_KINASE_ATP"/>
    <property type="match status" value="1"/>
</dbReference>
<sequence>MLVFVVVAGTWGLSLNKQECWRVARDASVLGSRRARRAATLRSERLERELERLVREHRELDRHALEVFDPRPIKRRKLACRDRIAALETELRRHFEARTLGSGASGEVYAAVSARNELCAVKVARGAARVAVLRREFEILCRLERSRFFAKPRYFSDRVAPNALPRSTVDDACAVLVMDRLGPSLEDLLWACTCGCGGFSEATVLAVARKLLPVARAISDAGLVHGDLKPDNILVDLHAADHLRLVDFGIALDVGAPRDDAFQGTPAFASRRALRSLPAHPADDLESLALTLRYLLTGRCDEQEDSDEPTPASTFIAALLSHATRLRDDHPQLPDYGALARLLDTLAPPTTPRRALDWCRLGFTWDDEGLIDLGPS</sequence>
<keyword evidence="6" id="KW-0723">Serine/threonine-protein kinase</keyword>
<dbReference type="GO" id="GO:0004674">
    <property type="term" value="F:protein serine/threonine kinase activity"/>
    <property type="evidence" value="ECO:0007669"/>
    <property type="project" value="UniProtKB-KW"/>
</dbReference>
<name>A0AAD7UNF1_9STRA</name>
<evidence type="ECO:0000256" key="4">
    <source>
        <dbReference type="ARBA" id="ARBA00023860"/>
    </source>
</evidence>
<keyword evidence="6" id="KW-0808">Transferase</keyword>
<dbReference type="PROSITE" id="PS50011">
    <property type="entry name" value="PROTEIN_KINASE_DOM"/>
    <property type="match status" value="1"/>
</dbReference>
<dbReference type="Gene3D" id="1.10.510.10">
    <property type="entry name" value="Transferase(Phosphotransferase) domain 1"/>
    <property type="match status" value="1"/>
</dbReference>
<evidence type="ECO:0000259" key="8">
    <source>
        <dbReference type="PROSITE" id="PS50011"/>
    </source>
</evidence>
<dbReference type="EC" id="2.7.11.1" evidence="1"/>
<keyword evidence="3 5" id="KW-0067">ATP-binding</keyword>
<comment type="similarity">
    <text evidence="6">Belongs to the protein kinase superfamily.</text>
</comment>
<feature type="domain" description="Protein kinase" evidence="8">
    <location>
        <begin position="94"/>
        <end position="376"/>
    </location>
</feature>
<dbReference type="SMART" id="SM00220">
    <property type="entry name" value="S_TKc"/>
    <property type="match status" value="1"/>
</dbReference>
<organism evidence="9 10">
    <name type="scientific">Chrysophaeum taylorii</name>
    <dbReference type="NCBI Taxonomy" id="2483200"/>
    <lineage>
        <taxon>Eukaryota</taxon>
        <taxon>Sar</taxon>
        <taxon>Stramenopiles</taxon>
        <taxon>Ochrophyta</taxon>
        <taxon>Pelagophyceae</taxon>
        <taxon>Pelagomonadales</taxon>
        <taxon>Pelagomonadaceae</taxon>
        <taxon>Chrysophaeum</taxon>
    </lineage>
</organism>
<proteinExistence type="inferred from homology"/>
<dbReference type="InterPro" id="IPR000719">
    <property type="entry name" value="Prot_kinase_dom"/>
</dbReference>
<dbReference type="InterPro" id="IPR050235">
    <property type="entry name" value="CK1_Ser-Thr_kinase"/>
</dbReference>
<dbReference type="Proteomes" id="UP001230188">
    <property type="component" value="Unassembled WGS sequence"/>
</dbReference>
<evidence type="ECO:0000256" key="1">
    <source>
        <dbReference type="ARBA" id="ARBA00012513"/>
    </source>
</evidence>
<protein>
    <recommendedName>
        <fullName evidence="4">Casein kinase I</fullName>
        <ecNumber evidence="1">2.7.11.1</ecNumber>
    </recommendedName>
</protein>
<evidence type="ECO:0000256" key="3">
    <source>
        <dbReference type="ARBA" id="ARBA00022840"/>
    </source>
</evidence>
<evidence type="ECO:0000256" key="7">
    <source>
        <dbReference type="SAM" id="Coils"/>
    </source>
</evidence>
<dbReference type="PROSITE" id="PS00108">
    <property type="entry name" value="PROTEIN_KINASE_ST"/>
    <property type="match status" value="1"/>
</dbReference>
<dbReference type="GO" id="GO:0005524">
    <property type="term" value="F:ATP binding"/>
    <property type="evidence" value="ECO:0007669"/>
    <property type="project" value="UniProtKB-UniRule"/>
</dbReference>
<gene>
    <name evidence="9" type="ORF">CTAYLR_002444</name>
</gene>
<feature type="binding site" evidence="5">
    <location>
        <position position="122"/>
    </location>
    <ligand>
        <name>ATP</name>
        <dbReference type="ChEBI" id="CHEBI:30616"/>
    </ligand>
</feature>
<dbReference type="SUPFAM" id="SSF56112">
    <property type="entry name" value="Protein kinase-like (PK-like)"/>
    <property type="match status" value="1"/>
</dbReference>
<evidence type="ECO:0000313" key="10">
    <source>
        <dbReference type="Proteomes" id="UP001230188"/>
    </source>
</evidence>
<evidence type="ECO:0000313" key="9">
    <source>
        <dbReference type="EMBL" id="KAJ8612101.1"/>
    </source>
</evidence>
<comment type="caution">
    <text evidence="9">The sequence shown here is derived from an EMBL/GenBank/DDBJ whole genome shotgun (WGS) entry which is preliminary data.</text>
</comment>
<evidence type="ECO:0000256" key="2">
    <source>
        <dbReference type="ARBA" id="ARBA00022741"/>
    </source>
</evidence>
<dbReference type="AlphaFoldDB" id="A0AAD7UNF1"/>
<evidence type="ECO:0000256" key="5">
    <source>
        <dbReference type="PROSITE-ProRule" id="PRU10141"/>
    </source>
</evidence>
<dbReference type="InterPro" id="IPR008271">
    <property type="entry name" value="Ser/Thr_kinase_AS"/>
</dbReference>
<keyword evidence="10" id="KW-1185">Reference proteome</keyword>
<reference evidence="9" key="1">
    <citation type="submission" date="2023-01" db="EMBL/GenBank/DDBJ databases">
        <title>Metagenome sequencing of chrysophaentin producing Chrysophaeum taylorii.</title>
        <authorList>
            <person name="Davison J."/>
            <person name="Bewley C."/>
        </authorList>
    </citation>
    <scope>NUCLEOTIDE SEQUENCE</scope>
    <source>
        <strain evidence="9">NIES-1699</strain>
    </source>
</reference>
<accession>A0AAD7UNF1</accession>
<keyword evidence="2 5" id="KW-0547">Nucleotide-binding</keyword>
<dbReference type="InterPro" id="IPR017441">
    <property type="entry name" value="Protein_kinase_ATP_BS"/>
</dbReference>
<dbReference type="Pfam" id="PF00069">
    <property type="entry name" value="Pkinase"/>
    <property type="match status" value="1"/>
</dbReference>